<proteinExistence type="predicted"/>
<evidence type="ECO:0000256" key="8">
    <source>
        <dbReference type="ARBA" id="ARBA00083849"/>
    </source>
</evidence>
<dbReference type="InterPro" id="IPR015422">
    <property type="entry name" value="PyrdxlP-dep_Trfase_small"/>
</dbReference>
<evidence type="ECO:0000313" key="10">
    <source>
        <dbReference type="EMBL" id="TFK26083.1"/>
    </source>
</evidence>
<accession>A0A5C3L0N6</accession>
<comment type="function">
    <text evidence="5">Catalyzes the formation of L-cystathionine from O-succinyl-L-homoserine (OSHS) and L-cysteine, via a gamma-replacement reaction. In the absence of thiol, catalyzes gamma-elimination to form 2-oxobutanoate, succinate and ammonia.</text>
</comment>
<dbReference type="GO" id="GO:0030170">
    <property type="term" value="F:pyridoxal phosphate binding"/>
    <property type="evidence" value="ECO:0007669"/>
    <property type="project" value="InterPro"/>
</dbReference>
<dbReference type="Gene3D" id="3.40.640.10">
    <property type="entry name" value="Type I PLP-dependent aspartate aminotransferase-like (Major domain)"/>
    <property type="match status" value="1"/>
</dbReference>
<protein>
    <recommendedName>
        <fullName evidence="7">cystathionine gamma-synthase</fullName>
        <ecNumber evidence="7">2.5.1.48</ecNumber>
    </recommendedName>
    <alternativeName>
        <fullName evidence="8">O-succinylhomoserine (thiol)-lyase</fullName>
    </alternativeName>
</protein>
<dbReference type="EC" id="2.5.1.48" evidence="7"/>
<comment type="cofactor">
    <cofactor evidence="1">
        <name>pyridoxal 5'-phosphate</name>
        <dbReference type="ChEBI" id="CHEBI:597326"/>
    </cofactor>
</comment>
<comment type="pathway">
    <text evidence="6">Amino-acid biosynthesis; L-methionine biosynthesis via de novo pathway; L-cystathionine from O-succinyl-L-homoserine: step 1/1.</text>
</comment>
<keyword evidence="3" id="KW-0663">Pyridoxal phosphate</keyword>
<comment type="catalytic activity">
    <reaction evidence="4">
        <text>O-succinyl-L-homoserine + L-cysteine = L,L-cystathionine + succinate + H(+)</text>
        <dbReference type="Rhea" id="RHEA:20397"/>
        <dbReference type="ChEBI" id="CHEBI:15378"/>
        <dbReference type="ChEBI" id="CHEBI:30031"/>
        <dbReference type="ChEBI" id="CHEBI:35235"/>
        <dbReference type="ChEBI" id="CHEBI:57661"/>
        <dbReference type="ChEBI" id="CHEBI:58161"/>
        <dbReference type="EC" id="2.5.1.48"/>
    </reaction>
</comment>
<dbReference type="PANTHER" id="PTHR42699">
    <property type="match status" value="1"/>
</dbReference>
<organism evidence="10 11">
    <name type="scientific">Coprinopsis marcescibilis</name>
    <name type="common">Agaric fungus</name>
    <name type="synonym">Psathyrella marcescibilis</name>
    <dbReference type="NCBI Taxonomy" id="230819"/>
    <lineage>
        <taxon>Eukaryota</taxon>
        <taxon>Fungi</taxon>
        <taxon>Dikarya</taxon>
        <taxon>Basidiomycota</taxon>
        <taxon>Agaricomycotina</taxon>
        <taxon>Agaricomycetes</taxon>
        <taxon>Agaricomycetidae</taxon>
        <taxon>Agaricales</taxon>
        <taxon>Agaricineae</taxon>
        <taxon>Psathyrellaceae</taxon>
        <taxon>Coprinopsis</taxon>
    </lineage>
</organism>
<dbReference type="InterPro" id="IPR000277">
    <property type="entry name" value="Cys/Met-Metab_PyrdxlP-dep_enz"/>
</dbReference>
<evidence type="ECO:0000256" key="6">
    <source>
        <dbReference type="ARBA" id="ARBA00060510"/>
    </source>
</evidence>
<evidence type="ECO:0000256" key="9">
    <source>
        <dbReference type="SAM" id="MobiDB-lite"/>
    </source>
</evidence>
<dbReference type="PANTHER" id="PTHR42699:SF1">
    <property type="entry name" value="CYSTATHIONINE GAMMA-SYNTHASE-RELATED"/>
    <property type="match status" value="1"/>
</dbReference>
<evidence type="ECO:0000313" key="11">
    <source>
        <dbReference type="Proteomes" id="UP000307440"/>
    </source>
</evidence>
<evidence type="ECO:0000256" key="2">
    <source>
        <dbReference type="ARBA" id="ARBA00022679"/>
    </source>
</evidence>
<dbReference type="FunFam" id="3.40.640.10:FF:000094">
    <property type="entry name" value="Probable cystathionine gamma-synthase"/>
    <property type="match status" value="1"/>
</dbReference>
<feature type="region of interest" description="Disordered" evidence="9">
    <location>
        <begin position="224"/>
        <end position="245"/>
    </location>
</feature>
<reference evidence="10 11" key="1">
    <citation type="journal article" date="2019" name="Nat. Ecol. Evol.">
        <title>Megaphylogeny resolves global patterns of mushroom evolution.</title>
        <authorList>
            <person name="Varga T."/>
            <person name="Krizsan K."/>
            <person name="Foldi C."/>
            <person name="Dima B."/>
            <person name="Sanchez-Garcia M."/>
            <person name="Sanchez-Ramirez S."/>
            <person name="Szollosi G.J."/>
            <person name="Szarkandi J.G."/>
            <person name="Papp V."/>
            <person name="Albert L."/>
            <person name="Andreopoulos W."/>
            <person name="Angelini C."/>
            <person name="Antonin V."/>
            <person name="Barry K.W."/>
            <person name="Bougher N.L."/>
            <person name="Buchanan P."/>
            <person name="Buyck B."/>
            <person name="Bense V."/>
            <person name="Catcheside P."/>
            <person name="Chovatia M."/>
            <person name="Cooper J."/>
            <person name="Damon W."/>
            <person name="Desjardin D."/>
            <person name="Finy P."/>
            <person name="Geml J."/>
            <person name="Haridas S."/>
            <person name="Hughes K."/>
            <person name="Justo A."/>
            <person name="Karasinski D."/>
            <person name="Kautmanova I."/>
            <person name="Kiss B."/>
            <person name="Kocsube S."/>
            <person name="Kotiranta H."/>
            <person name="LaButti K.M."/>
            <person name="Lechner B.E."/>
            <person name="Liimatainen K."/>
            <person name="Lipzen A."/>
            <person name="Lukacs Z."/>
            <person name="Mihaltcheva S."/>
            <person name="Morgado L.N."/>
            <person name="Niskanen T."/>
            <person name="Noordeloos M.E."/>
            <person name="Ohm R.A."/>
            <person name="Ortiz-Santana B."/>
            <person name="Ovrebo C."/>
            <person name="Racz N."/>
            <person name="Riley R."/>
            <person name="Savchenko A."/>
            <person name="Shiryaev A."/>
            <person name="Soop K."/>
            <person name="Spirin V."/>
            <person name="Szebenyi C."/>
            <person name="Tomsovsky M."/>
            <person name="Tulloss R.E."/>
            <person name="Uehling J."/>
            <person name="Grigoriev I.V."/>
            <person name="Vagvolgyi C."/>
            <person name="Papp T."/>
            <person name="Martin F.M."/>
            <person name="Miettinen O."/>
            <person name="Hibbett D.S."/>
            <person name="Nagy L.G."/>
        </authorList>
    </citation>
    <scope>NUCLEOTIDE SEQUENCE [LARGE SCALE GENOMIC DNA]</scope>
    <source>
        <strain evidence="10 11">CBS 121175</strain>
    </source>
</reference>
<keyword evidence="2 10" id="KW-0808">Transferase</keyword>
<dbReference type="Pfam" id="PF01053">
    <property type="entry name" value="Cys_Met_Meta_PP"/>
    <property type="match status" value="1"/>
</dbReference>
<dbReference type="InterPro" id="IPR015421">
    <property type="entry name" value="PyrdxlP-dep_Trfase_major"/>
</dbReference>
<dbReference type="SUPFAM" id="SSF53383">
    <property type="entry name" value="PLP-dependent transferases"/>
    <property type="match status" value="1"/>
</dbReference>
<dbReference type="GO" id="GO:0019346">
    <property type="term" value="P:transsulfuration"/>
    <property type="evidence" value="ECO:0007669"/>
    <property type="project" value="InterPro"/>
</dbReference>
<dbReference type="Proteomes" id="UP000307440">
    <property type="component" value="Unassembled WGS sequence"/>
</dbReference>
<name>A0A5C3L0N6_COPMA</name>
<dbReference type="Gene3D" id="3.90.1150.10">
    <property type="entry name" value="Aspartate Aminotransferase, domain 1"/>
    <property type="match status" value="1"/>
</dbReference>
<evidence type="ECO:0000256" key="3">
    <source>
        <dbReference type="ARBA" id="ARBA00022898"/>
    </source>
</evidence>
<evidence type="ECO:0000256" key="1">
    <source>
        <dbReference type="ARBA" id="ARBA00001933"/>
    </source>
</evidence>
<evidence type="ECO:0000256" key="4">
    <source>
        <dbReference type="ARBA" id="ARBA00051441"/>
    </source>
</evidence>
<keyword evidence="11" id="KW-1185">Reference proteome</keyword>
<dbReference type="OrthoDB" id="10047078at2759"/>
<gene>
    <name evidence="10" type="ORF">FA15DRAFT_667763</name>
</gene>
<evidence type="ECO:0000256" key="7">
    <source>
        <dbReference type="ARBA" id="ARBA00066530"/>
    </source>
</evidence>
<dbReference type="FunFam" id="3.90.1150.10:FF:000063">
    <property type="entry name" value="Probable cystathionine gamma-synthase"/>
    <property type="match status" value="1"/>
</dbReference>
<sequence>MNTTLGSSIPPDTPHAISVSLPTWRDNVGYEEGDKRVVDRMVTGYPRFFIHLSIKKLSTICEQKYAVNNEQCMLFSTKKVAEECRSFIQRRSAILGHPAKARLVDLLICPEDDSDSAVPAPTANGALNGKPKPCPGSIGSTCAELHIVLFPGDAFPVAKEFWQHSGLGISSRFAEKCLSLLPDEVGARAARAAAAAAGERPVTPINQRNGVKFAGRRYNKHYAAVKGRSGGGTRPSSPPLSGSPCSPTFSGFSAALGDADEDLDKDHSVYLEERYGRNLPLSAAAFAKRALKRRVAGVLLCDVPDCQDTAGQEGLTVGPSTRGVQDASEDDVVLYPTGMTAIWNAHQLAMQVLGQEKSVCFGFPYTDTLKILQKWGPGCHFLGHGLDSDIDELEKILEKESAEKPGRRSIVGLFTEFPSNPLLRSANLPRLRQLADKYDFLIIIDETIGNLVNVKVIQYADIVVSSLTKIFSGASNVMGGSLMFNPKGRHYATLKQQLANSFEDLYFEEDAIYMERNSRDFRKRIHAIDKNAEAVCDLLQSRSQAGGYPNAAIKEVFYPKYVTAEHYEHCRVKSSASEDGRAGGYGGLFSLTFTSLAASSGFFDALPCHKGPSLGTNFTLACPFTILAHFTELDWAAEYGVEEGLVRISVGLEDTENLLRAFHTALKAAELKVSSGTS</sequence>
<dbReference type="InterPro" id="IPR051750">
    <property type="entry name" value="Trans-sulfuration_enzymes"/>
</dbReference>
<dbReference type="InterPro" id="IPR015424">
    <property type="entry name" value="PyrdxlP-dep_Trfase"/>
</dbReference>
<dbReference type="STRING" id="230819.A0A5C3L0N6"/>
<dbReference type="EMBL" id="ML210178">
    <property type="protein sequence ID" value="TFK26083.1"/>
    <property type="molecule type" value="Genomic_DNA"/>
</dbReference>
<dbReference type="GO" id="GO:0003962">
    <property type="term" value="F:cystathionine gamma-synthase activity"/>
    <property type="evidence" value="ECO:0007669"/>
    <property type="project" value="UniProtKB-EC"/>
</dbReference>
<dbReference type="AlphaFoldDB" id="A0A5C3L0N6"/>
<evidence type="ECO:0000256" key="5">
    <source>
        <dbReference type="ARBA" id="ARBA00058439"/>
    </source>
</evidence>